<evidence type="ECO:0000256" key="1">
    <source>
        <dbReference type="SAM" id="MobiDB-lite"/>
    </source>
</evidence>
<feature type="compositionally biased region" description="Polar residues" evidence="1">
    <location>
        <begin position="61"/>
        <end position="71"/>
    </location>
</feature>
<feature type="chain" id="PRO_5047097355" evidence="3">
    <location>
        <begin position="33"/>
        <end position="318"/>
    </location>
</feature>
<sequence length="318" mass="36266">MSRRQHYGRSTTGITPLSAALLIAGSVVTTSAAPAASSPHITPEQTSQQLLHSTLAEELSARQSQNVQGNPRTDGRVSRPPAPTKQTVSKKSPSTRESIWKDRLFYGLIIFALGHVLVPTWRYYWSRHIQRTNYMRWLRAGVDSSLSRYGEPVDDSVLNKLNNLSANHHTWYKNLSDKGYPVPSMLVDLHSALQKYREGMADCSPYIPYFTFVVNDDRKMDHDHPIWLMDKERSNVVTRYLTSQAQIKSSLKDTYSSPLYDLSSHEDMKKREQWAHSFEFLLEDACENFVATIELHRNLESWGFRSEGKAAKLFDGAE</sequence>
<feature type="compositionally biased region" description="Polar residues" evidence="1">
    <location>
        <begin position="84"/>
        <end position="94"/>
    </location>
</feature>
<protein>
    <submittedName>
        <fullName evidence="4">Uncharacterized protein</fullName>
    </submittedName>
</protein>
<keyword evidence="2" id="KW-0472">Membrane</keyword>
<proteinExistence type="predicted"/>
<keyword evidence="5" id="KW-1185">Reference proteome</keyword>
<feature type="signal peptide" evidence="3">
    <location>
        <begin position="1"/>
        <end position="32"/>
    </location>
</feature>
<evidence type="ECO:0000313" key="4">
    <source>
        <dbReference type="EMBL" id="MCU7556090.1"/>
    </source>
</evidence>
<gene>
    <name evidence="4" type="ORF">OCL06_15975</name>
</gene>
<keyword evidence="3" id="KW-0732">Signal</keyword>
<comment type="caution">
    <text evidence="4">The sequence shown here is derived from an EMBL/GenBank/DDBJ whole genome shotgun (WGS) entry which is preliminary data.</text>
</comment>
<dbReference type="Proteomes" id="UP001209257">
    <property type="component" value="Unassembled WGS sequence"/>
</dbReference>
<dbReference type="EMBL" id="JAOTJC010000016">
    <property type="protein sequence ID" value="MCU7556090.1"/>
    <property type="molecule type" value="Genomic_DNA"/>
</dbReference>
<evidence type="ECO:0000313" key="5">
    <source>
        <dbReference type="Proteomes" id="UP001209257"/>
    </source>
</evidence>
<keyword evidence="2" id="KW-0812">Transmembrane</keyword>
<accession>A0ABT2VRZ2</accession>
<dbReference type="RefSeq" id="WP_262996397.1">
    <property type="nucleotide sequence ID" value="NZ_JAOTJC010000016.1"/>
</dbReference>
<name>A0ABT2VRZ2_9ALTE</name>
<keyword evidence="2" id="KW-1133">Transmembrane helix</keyword>
<organism evidence="4 5">
    <name type="scientific">Alteromonas salexigens</name>
    <dbReference type="NCBI Taxonomy" id="2982530"/>
    <lineage>
        <taxon>Bacteria</taxon>
        <taxon>Pseudomonadati</taxon>
        <taxon>Pseudomonadota</taxon>
        <taxon>Gammaproteobacteria</taxon>
        <taxon>Alteromonadales</taxon>
        <taxon>Alteromonadaceae</taxon>
        <taxon>Alteromonas/Salinimonas group</taxon>
        <taxon>Alteromonas</taxon>
    </lineage>
</organism>
<feature type="transmembrane region" description="Helical" evidence="2">
    <location>
        <begin position="104"/>
        <end position="125"/>
    </location>
</feature>
<feature type="region of interest" description="Disordered" evidence="1">
    <location>
        <begin position="60"/>
        <end position="94"/>
    </location>
</feature>
<reference evidence="5" key="1">
    <citation type="submission" date="2023-07" db="EMBL/GenBank/DDBJ databases">
        <title>Study on multiphase classification of strain Alteromonas salexigens isolated from the Yellow Sea.</title>
        <authorList>
            <person name="Sun L."/>
        </authorList>
    </citation>
    <scope>NUCLEOTIDE SEQUENCE [LARGE SCALE GENOMIC DNA]</scope>
    <source>
        <strain evidence="5">ASW11-19</strain>
    </source>
</reference>
<evidence type="ECO:0000256" key="2">
    <source>
        <dbReference type="SAM" id="Phobius"/>
    </source>
</evidence>
<evidence type="ECO:0000256" key="3">
    <source>
        <dbReference type="SAM" id="SignalP"/>
    </source>
</evidence>